<accession>A0AA35WA97</accession>
<dbReference type="PANTHER" id="PTHR10772">
    <property type="entry name" value="10 KDA HEAT SHOCK PROTEIN"/>
    <property type="match status" value="1"/>
</dbReference>
<dbReference type="EMBL" id="CASHTH010001241">
    <property type="protein sequence ID" value="CAI8013164.1"/>
    <property type="molecule type" value="Genomic_DNA"/>
</dbReference>
<organism evidence="7 8">
    <name type="scientific">Geodia barretti</name>
    <name type="common">Barrett's horny sponge</name>
    <dbReference type="NCBI Taxonomy" id="519541"/>
    <lineage>
        <taxon>Eukaryota</taxon>
        <taxon>Metazoa</taxon>
        <taxon>Porifera</taxon>
        <taxon>Demospongiae</taxon>
        <taxon>Heteroscleromorpha</taxon>
        <taxon>Tetractinellida</taxon>
        <taxon>Astrophorina</taxon>
        <taxon>Geodiidae</taxon>
        <taxon>Geodia</taxon>
    </lineage>
</organism>
<comment type="caution">
    <text evidence="7">The sequence shown here is derived from an EMBL/GenBank/DDBJ whole genome shotgun (WGS) entry which is preliminary data.</text>
</comment>
<dbReference type="GO" id="GO:0044183">
    <property type="term" value="F:protein folding chaperone"/>
    <property type="evidence" value="ECO:0007669"/>
    <property type="project" value="InterPro"/>
</dbReference>
<evidence type="ECO:0000256" key="6">
    <source>
        <dbReference type="RuleBase" id="RU003479"/>
    </source>
</evidence>
<comment type="similarity">
    <text evidence="1 6">Belongs to the GroES chaperonin family.</text>
</comment>
<dbReference type="GO" id="GO:0051087">
    <property type="term" value="F:protein-folding chaperone binding"/>
    <property type="evidence" value="ECO:0007669"/>
    <property type="project" value="TreeGrafter"/>
</dbReference>
<evidence type="ECO:0000256" key="1">
    <source>
        <dbReference type="ARBA" id="ARBA00006975"/>
    </source>
</evidence>
<dbReference type="AlphaFoldDB" id="A0AA35WA97"/>
<dbReference type="SMART" id="SM00883">
    <property type="entry name" value="Cpn10"/>
    <property type="match status" value="1"/>
</dbReference>
<gene>
    <name evidence="7" type="ORF">GBAR_LOCUS8385</name>
</gene>
<sequence length="100" mass="10768">MAAVKRFRPLLDRVLVQRLSPETKTKSGLVIPEKAQEKVNEAKVVAVGAGGRNKGGEVVPVSVTIGDTVLVPEYGGTKLKFDDEDYVLLRDGDILGTFNS</sequence>
<dbReference type="SUPFAM" id="SSF50129">
    <property type="entry name" value="GroES-like"/>
    <property type="match status" value="1"/>
</dbReference>
<evidence type="ECO:0000256" key="5">
    <source>
        <dbReference type="ARBA" id="ARBA00031971"/>
    </source>
</evidence>
<dbReference type="PRINTS" id="PR00297">
    <property type="entry name" value="CHAPERONIN10"/>
</dbReference>
<dbReference type="PROSITE" id="PS00681">
    <property type="entry name" value="CHAPERONINS_CPN10"/>
    <property type="match status" value="1"/>
</dbReference>
<dbReference type="PANTHER" id="PTHR10772:SF0">
    <property type="entry name" value="10 KDA HEAT SHOCK PROTEIN, MITOCHONDRIAL"/>
    <property type="match status" value="1"/>
</dbReference>
<dbReference type="CDD" id="cd00320">
    <property type="entry name" value="cpn10"/>
    <property type="match status" value="1"/>
</dbReference>
<dbReference type="GO" id="GO:0005759">
    <property type="term" value="C:mitochondrial matrix"/>
    <property type="evidence" value="ECO:0007669"/>
    <property type="project" value="TreeGrafter"/>
</dbReference>
<dbReference type="InterPro" id="IPR018369">
    <property type="entry name" value="Chaprnonin_Cpn10_CS"/>
</dbReference>
<dbReference type="HAMAP" id="MF_00580">
    <property type="entry name" value="CH10"/>
    <property type="match status" value="1"/>
</dbReference>
<dbReference type="GO" id="GO:0051082">
    <property type="term" value="F:unfolded protein binding"/>
    <property type="evidence" value="ECO:0007669"/>
    <property type="project" value="TreeGrafter"/>
</dbReference>
<dbReference type="InterPro" id="IPR011032">
    <property type="entry name" value="GroES-like_sf"/>
</dbReference>
<reference evidence="7" key="1">
    <citation type="submission" date="2023-03" db="EMBL/GenBank/DDBJ databases">
        <authorList>
            <person name="Steffen K."/>
            <person name="Cardenas P."/>
        </authorList>
    </citation>
    <scope>NUCLEOTIDE SEQUENCE</scope>
</reference>
<evidence type="ECO:0000256" key="3">
    <source>
        <dbReference type="ARBA" id="ARBA00023186"/>
    </source>
</evidence>
<evidence type="ECO:0000256" key="4">
    <source>
        <dbReference type="ARBA" id="ARBA00029976"/>
    </source>
</evidence>
<dbReference type="Proteomes" id="UP001174909">
    <property type="component" value="Unassembled WGS sequence"/>
</dbReference>
<keyword evidence="7" id="KW-0346">Stress response</keyword>
<dbReference type="InterPro" id="IPR037124">
    <property type="entry name" value="Chaperonin_GroES_sf"/>
</dbReference>
<dbReference type="InterPro" id="IPR020818">
    <property type="entry name" value="Chaperonin_GroES"/>
</dbReference>
<dbReference type="NCBIfam" id="NF001531">
    <property type="entry name" value="PRK00364.2-2"/>
    <property type="match status" value="1"/>
</dbReference>
<dbReference type="GO" id="GO:0005524">
    <property type="term" value="F:ATP binding"/>
    <property type="evidence" value="ECO:0007669"/>
    <property type="project" value="InterPro"/>
</dbReference>
<keyword evidence="8" id="KW-1185">Reference proteome</keyword>
<keyword evidence="3 6" id="KW-0143">Chaperone</keyword>
<dbReference type="Pfam" id="PF00166">
    <property type="entry name" value="Cpn10"/>
    <property type="match status" value="1"/>
</dbReference>
<evidence type="ECO:0000313" key="8">
    <source>
        <dbReference type="Proteomes" id="UP001174909"/>
    </source>
</evidence>
<protein>
    <recommendedName>
        <fullName evidence="2">10 kDa heat shock protein, mitochondrial</fullName>
    </recommendedName>
    <alternativeName>
        <fullName evidence="4">10 kDa chaperonin</fullName>
    </alternativeName>
    <alternativeName>
        <fullName evidence="5">Chaperonin 10</fullName>
    </alternativeName>
</protein>
<dbReference type="FunFam" id="2.30.33.40:FF:000002">
    <property type="entry name" value="10 kDa chaperonin, mitochondrial"/>
    <property type="match status" value="1"/>
</dbReference>
<evidence type="ECO:0000313" key="7">
    <source>
        <dbReference type="EMBL" id="CAI8013164.1"/>
    </source>
</evidence>
<dbReference type="Gene3D" id="2.30.33.40">
    <property type="entry name" value="GroES chaperonin"/>
    <property type="match status" value="1"/>
</dbReference>
<name>A0AA35WA97_GEOBA</name>
<evidence type="ECO:0000256" key="2">
    <source>
        <dbReference type="ARBA" id="ARBA00018842"/>
    </source>
</evidence>
<proteinExistence type="inferred from homology"/>
<dbReference type="GO" id="GO:0046872">
    <property type="term" value="F:metal ion binding"/>
    <property type="evidence" value="ECO:0007669"/>
    <property type="project" value="TreeGrafter"/>
</dbReference>